<accession>A0A653E9Z3</accession>
<evidence type="ECO:0000313" key="1">
    <source>
        <dbReference type="EMBL" id="VEV99523.1"/>
    </source>
</evidence>
<gene>
    <name evidence="1" type="ORF">PMYSY11_4480</name>
</gene>
<sequence length="293" mass="32023">MSHPEIPVSISMRLSTLARNFGLGGRATRQLLERASALKLPFAPLAAPSQAIHLQSGMQLQRLLDLPRSALSGPVQEDKALAHAALSKLVTLQERLEESFDLRKLHGFSGASPSGEDYLSVEAFAASEACRHVRIISYKDFVRTLSVALPRFLAGEPIVLRQTSWNGDCLYWASDVHTEELACAVGYARVRQLETNLPAQISRYTLNRAAVKALEKDFYVFNMPDAAWQDSAFMSLLLDTGLPYSRLSMNRTASGNEVLLLPKSSKEANALGQGLLLAGAPNVTEYLLPLSDA</sequence>
<dbReference type="RefSeq" id="WP_150549551.1">
    <property type="nucleotide sequence ID" value="NZ_LR215729.2"/>
</dbReference>
<dbReference type="Pfam" id="PF20390">
    <property type="entry name" value="DUF6685"/>
    <property type="match status" value="1"/>
</dbReference>
<dbReference type="AlphaFoldDB" id="A0A653E9Z3"/>
<dbReference type="InterPro" id="IPR046507">
    <property type="entry name" value="DUF6685"/>
</dbReference>
<proteinExistence type="predicted"/>
<name>A0A653E9Z3_9PSED</name>
<reference evidence="1" key="1">
    <citation type="submission" date="2019-02" db="EMBL/GenBank/DDBJ databases">
        <authorList>
            <consortium name="Genoscope - CEA"/>
            <person name="William W."/>
        </authorList>
    </citation>
    <scope>NUCLEOTIDE SEQUENCE [LARGE SCALE GENOMIC DNA]</scope>
    <source>
        <strain evidence="1">YSy11</strain>
    </source>
</reference>
<dbReference type="EMBL" id="LR215729">
    <property type="protein sequence ID" value="VEV99523.1"/>
    <property type="molecule type" value="Genomic_DNA"/>
</dbReference>
<organism evidence="1">
    <name type="scientific">Pseudomonas marincola</name>
    <dbReference type="NCBI Taxonomy" id="437900"/>
    <lineage>
        <taxon>Bacteria</taxon>
        <taxon>Pseudomonadati</taxon>
        <taxon>Pseudomonadota</taxon>
        <taxon>Gammaproteobacteria</taxon>
        <taxon>Pseudomonadales</taxon>
        <taxon>Pseudomonadaceae</taxon>
        <taxon>Pseudomonas</taxon>
    </lineage>
</organism>
<protein>
    <submittedName>
        <fullName evidence="1">Uncharacterized protein</fullName>
    </submittedName>
</protein>